<feature type="domain" description="Aminoglycoside phosphotransferase" evidence="2">
    <location>
        <begin position="45"/>
        <end position="243"/>
    </location>
</feature>
<dbReference type="GO" id="GO:0004413">
    <property type="term" value="F:homoserine kinase activity"/>
    <property type="evidence" value="ECO:0007669"/>
    <property type="project" value="TreeGrafter"/>
</dbReference>
<accession>A0A850EPB3</accession>
<keyword evidence="4" id="KW-1185">Reference proteome</keyword>
<comment type="caution">
    <text evidence="3">The sequence shown here is derived from an EMBL/GenBank/DDBJ whole genome shotgun (WGS) entry which is preliminary data.</text>
</comment>
<protein>
    <submittedName>
        <fullName evidence="3">Phosphotransferase</fullName>
    </submittedName>
</protein>
<dbReference type="Proteomes" id="UP000564806">
    <property type="component" value="Unassembled WGS sequence"/>
</dbReference>
<dbReference type="PANTHER" id="PTHR21064">
    <property type="entry name" value="AMINOGLYCOSIDE PHOSPHOTRANSFERASE DOMAIN-CONTAINING PROTEIN-RELATED"/>
    <property type="match status" value="1"/>
</dbReference>
<keyword evidence="3" id="KW-0808">Transferase</keyword>
<evidence type="ECO:0000259" key="2">
    <source>
        <dbReference type="Pfam" id="PF01636"/>
    </source>
</evidence>
<dbReference type="InterPro" id="IPR002575">
    <property type="entry name" value="Aminoglycoside_PTrfase"/>
</dbReference>
<evidence type="ECO:0000256" key="1">
    <source>
        <dbReference type="ARBA" id="ARBA00038240"/>
    </source>
</evidence>
<evidence type="ECO:0000313" key="4">
    <source>
        <dbReference type="Proteomes" id="UP000564806"/>
    </source>
</evidence>
<dbReference type="Gene3D" id="3.90.1200.10">
    <property type="match status" value="1"/>
</dbReference>
<dbReference type="RefSeq" id="WP_175371050.1">
    <property type="nucleotide sequence ID" value="NZ_JABWCS010000201.1"/>
</dbReference>
<proteinExistence type="inferred from homology"/>
<evidence type="ECO:0000313" key="3">
    <source>
        <dbReference type="EMBL" id="NUU60462.1"/>
    </source>
</evidence>
<organism evidence="3 4">
    <name type="scientific">Paenibacillus agri</name>
    <dbReference type="NCBI Taxonomy" id="2744309"/>
    <lineage>
        <taxon>Bacteria</taxon>
        <taxon>Bacillati</taxon>
        <taxon>Bacillota</taxon>
        <taxon>Bacilli</taxon>
        <taxon>Bacillales</taxon>
        <taxon>Paenibacillaceae</taxon>
        <taxon>Paenibacillus</taxon>
    </lineage>
</organism>
<gene>
    <name evidence="3" type="ORF">HPT30_08915</name>
</gene>
<dbReference type="AlphaFoldDB" id="A0A850EPB3"/>
<dbReference type="InterPro" id="IPR050249">
    <property type="entry name" value="Pseudomonas-type_ThrB"/>
</dbReference>
<dbReference type="InterPro" id="IPR011009">
    <property type="entry name" value="Kinase-like_dom_sf"/>
</dbReference>
<dbReference type="PANTHER" id="PTHR21064:SF6">
    <property type="entry name" value="AMINOGLYCOSIDE PHOSPHOTRANSFERASE DOMAIN-CONTAINING PROTEIN"/>
    <property type="match status" value="1"/>
</dbReference>
<comment type="similarity">
    <text evidence="1">Belongs to the pseudomonas-type ThrB family.</text>
</comment>
<sequence length="328" mass="37934">MIKISNHSLDAMAKKFGTHMDALTFVGGGGEESDGILYSYRSGCRDMVLKILAISKGNADRAFKEMDERTRFINYLGRHGMDIAYPVLNTNNNIIETLDTGDYILVAYTMDRIRGRVPGGNDYTKDFHIRYGALIGKLHRLTKNYPTWTGSAPDGGSDVLNWEGEWSFFYSWCKDAEIKQAWKSLKSELSELPVTRDTFGFIHNDPHINNIMLEHDRMVLIDFDVANYHWFANDIAIASQFLLFSTAGGMNEPFKDMDGLKFFYTHFMNGYEMENHLDTLFLNKLELFINYRRLLMYTVSQSWLESNPEDKKSWKRMILNSPELHLFN</sequence>
<dbReference type="SUPFAM" id="SSF56112">
    <property type="entry name" value="Protein kinase-like (PK-like)"/>
    <property type="match status" value="1"/>
</dbReference>
<dbReference type="GO" id="GO:0009088">
    <property type="term" value="P:threonine biosynthetic process"/>
    <property type="evidence" value="ECO:0007669"/>
    <property type="project" value="TreeGrafter"/>
</dbReference>
<reference evidence="3" key="1">
    <citation type="submission" date="2020-06" db="EMBL/GenBank/DDBJ databases">
        <title>Paenibacillus sp. nov., isolated from soil.</title>
        <authorList>
            <person name="Seo Y.L."/>
        </authorList>
    </citation>
    <scope>NUCLEOTIDE SEQUENCE [LARGE SCALE GENOMIC DNA]</scope>
    <source>
        <strain evidence="3">JW14</strain>
    </source>
</reference>
<dbReference type="Pfam" id="PF01636">
    <property type="entry name" value="APH"/>
    <property type="match status" value="1"/>
</dbReference>
<name>A0A850EPB3_9BACL</name>
<dbReference type="EMBL" id="JABWCS010000201">
    <property type="protein sequence ID" value="NUU60462.1"/>
    <property type="molecule type" value="Genomic_DNA"/>
</dbReference>